<proteinExistence type="predicted"/>
<dbReference type="EMBL" id="GEDG01038072">
    <property type="protein sequence ID" value="JAP07779.1"/>
    <property type="molecule type" value="Transcribed_RNA"/>
</dbReference>
<organism evidence="1">
    <name type="scientific">Solanum chacoense</name>
    <name type="common">Chaco potato</name>
    <dbReference type="NCBI Taxonomy" id="4108"/>
    <lineage>
        <taxon>Eukaryota</taxon>
        <taxon>Viridiplantae</taxon>
        <taxon>Streptophyta</taxon>
        <taxon>Embryophyta</taxon>
        <taxon>Tracheophyta</taxon>
        <taxon>Spermatophyta</taxon>
        <taxon>Magnoliopsida</taxon>
        <taxon>eudicotyledons</taxon>
        <taxon>Gunneridae</taxon>
        <taxon>Pentapetalae</taxon>
        <taxon>asterids</taxon>
        <taxon>lamiids</taxon>
        <taxon>Solanales</taxon>
        <taxon>Solanaceae</taxon>
        <taxon>Solanoideae</taxon>
        <taxon>Solaneae</taxon>
        <taxon>Solanum</taxon>
    </lineage>
</organism>
<accession>A0A0V0GIN6</accession>
<dbReference type="AlphaFoldDB" id="A0A0V0GIN6"/>
<reference evidence="1" key="1">
    <citation type="submission" date="2015-12" db="EMBL/GenBank/DDBJ databases">
        <title>Gene expression during late stages of embryo sac development: a critical building block for successful pollen-pistil interactions.</title>
        <authorList>
            <person name="Liu Y."/>
            <person name="Joly V."/>
            <person name="Sabar M."/>
            <person name="Matton D.P."/>
        </authorList>
    </citation>
    <scope>NUCLEOTIDE SEQUENCE</scope>
</reference>
<protein>
    <submittedName>
        <fullName evidence="1">Putative ovule protein</fullName>
    </submittedName>
</protein>
<feature type="non-terminal residue" evidence="1">
    <location>
        <position position="72"/>
    </location>
</feature>
<evidence type="ECO:0000313" key="1">
    <source>
        <dbReference type="EMBL" id="JAP07779.1"/>
    </source>
</evidence>
<sequence length="72" mass="8169">MLISGDNCEGQVSEYVLHRDDDYLRRKICGRVFGYPVPSASTSEAWARGIEFCIFLHPVFLCIRTTNEKLSG</sequence>
<name>A0A0V0GIN6_SOLCH</name>